<keyword evidence="1" id="KW-0472">Membrane</keyword>
<evidence type="ECO:0000256" key="1">
    <source>
        <dbReference type="SAM" id="Phobius"/>
    </source>
</evidence>
<keyword evidence="4" id="KW-1185">Reference proteome</keyword>
<evidence type="ECO:0000259" key="2">
    <source>
        <dbReference type="Pfam" id="PF19905"/>
    </source>
</evidence>
<name>A0ABN6Z743_9BACE</name>
<feature type="domain" description="DUF6378" evidence="2">
    <location>
        <begin position="289"/>
        <end position="366"/>
    </location>
</feature>
<protein>
    <recommendedName>
        <fullName evidence="2">DUF6378 domain-containing protein</fullName>
    </recommendedName>
</protein>
<dbReference type="Proteomes" id="UP001496674">
    <property type="component" value="Chromosome"/>
</dbReference>
<keyword evidence="1" id="KW-1133">Transmembrane helix</keyword>
<keyword evidence="1" id="KW-0812">Transmembrane</keyword>
<organism evidence="3 4">
    <name type="scientific">Bacteroides sedimenti</name>
    <dbReference type="NCBI Taxonomy" id="2136147"/>
    <lineage>
        <taxon>Bacteria</taxon>
        <taxon>Pseudomonadati</taxon>
        <taxon>Bacteroidota</taxon>
        <taxon>Bacteroidia</taxon>
        <taxon>Bacteroidales</taxon>
        <taxon>Bacteroidaceae</taxon>
        <taxon>Bacteroides</taxon>
    </lineage>
</organism>
<accession>A0ABN6Z743</accession>
<sequence>MPDMMRKIISAILGAAVGYSLFAAELGDFTFLMGLQSNLVAPILLCLLVTAMVAAFFIWIAVSLLGEIISDYKSQNLKTDKTMENFYKVGDKVLVKSREWYETSKDSDGRVECVGDTFMPQMEELCGKVGTIRREHLSRNGHILYKLYFKDVNPEQDCWFTYDMLEGKIVETDIKDLKIGDKVLLKSKEWYDKSRKTADGGITLSQYYFNPDMARYLGKVVHVIGKEYDYHRDFGYIKISEDGRCWDWTSEMIEGKLVSPEDASAALESVTFEKKDEPLFKNPDGTTNLLAKAAHILNGDRQADYSDPVENFETIAKIASILNGREETPETCVSVMMAVKLAREAFKHKEDNLIDLSAYAEIRNRIFEKKGGKA</sequence>
<gene>
    <name evidence="3" type="ORF">BSYN_03910</name>
</gene>
<dbReference type="EMBL" id="AP028055">
    <property type="protein sequence ID" value="BEG98126.1"/>
    <property type="molecule type" value="Genomic_DNA"/>
</dbReference>
<dbReference type="Pfam" id="PF19905">
    <property type="entry name" value="DUF6378"/>
    <property type="match status" value="1"/>
</dbReference>
<evidence type="ECO:0000313" key="4">
    <source>
        <dbReference type="Proteomes" id="UP001496674"/>
    </source>
</evidence>
<evidence type="ECO:0000313" key="3">
    <source>
        <dbReference type="EMBL" id="BEG98126.1"/>
    </source>
</evidence>
<feature type="transmembrane region" description="Helical" evidence="1">
    <location>
        <begin position="39"/>
        <end position="65"/>
    </location>
</feature>
<reference evidence="3 4" key="1">
    <citation type="submission" date="2023-04" db="EMBL/GenBank/DDBJ databases">
        <title>Draft genome sequence of acteroides sedimenti strain YN3PY1.</title>
        <authorList>
            <person name="Yoshida N."/>
        </authorList>
    </citation>
    <scope>NUCLEOTIDE SEQUENCE [LARGE SCALE GENOMIC DNA]</scope>
    <source>
        <strain evidence="3 4">YN3PY1</strain>
    </source>
</reference>
<dbReference type="InterPro" id="IPR045958">
    <property type="entry name" value="DUF6378"/>
</dbReference>
<proteinExistence type="predicted"/>